<accession>X6LE09</accession>
<keyword evidence="5 13" id="KW-0418">Kinase</keyword>
<dbReference type="PANTHER" id="PTHR11042:SF160">
    <property type="entry name" value="EUKARYOTIC TRANSLATION INITIATION FACTOR 2-ALPHA KINASE 1"/>
    <property type="match status" value="1"/>
</dbReference>
<protein>
    <recommendedName>
        <fullName evidence="1">non-specific serine/threonine protein kinase</fullName>
        <ecNumber evidence="1">2.7.11.1</ecNumber>
    </recommendedName>
</protein>
<evidence type="ECO:0000256" key="7">
    <source>
        <dbReference type="ARBA" id="ARBA00023193"/>
    </source>
</evidence>
<evidence type="ECO:0000256" key="8">
    <source>
        <dbReference type="ARBA" id="ARBA00037982"/>
    </source>
</evidence>
<dbReference type="InterPro" id="IPR011009">
    <property type="entry name" value="Kinase-like_dom_sf"/>
</dbReference>
<comment type="catalytic activity">
    <reaction evidence="9">
        <text>L-threonyl-[protein] + ATP = O-phospho-L-threonyl-[protein] + ADP + H(+)</text>
        <dbReference type="Rhea" id="RHEA:46608"/>
        <dbReference type="Rhea" id="RHEA-COMP:11060"/>
        <dbReference type="Rhea" id="RHEA-COMP:11605"/>
        <dbReference type="ChEBI" id="CHEBI:15378"/>
        <dbReference type="ChEBI" id="CHEBI:30013"/>
        <dbReference type="ChEBI" id="CHEBI:30616"/>
        <dbReference type="ChEBI" id="CHEBI:61977"/>
        <dbReference type="ChEBI" id="CHEBI:456216"/>
        <dbReference type="EC" id="2.7.11.1"/>
    </reaction>
    <physiologicalReaction direction="left-to-right" evidence="9">
        <dbReference type="Rhea" id="RHEA:46609"/>
    </physiologicalReaction>
</comment>
<evidence type="ECO:0000313" key="13">
    <source>
        <dbReference type="EMBL" id="ETO00243.1"/>
    </source>
</evidence>
<keyword evidence="4" id="KW-0547">Nucleotide-binding</keyword>
<dbReference type="GO" id="GO:0005524">
    <property type="term" value="F:ATP binding"/>
    <property type="evidence" value="ECO:0007669"/>
    <property type="project" value="UniProtKB-KW"/>
</dbReference>
<name>X6LE09_RETFI</name>
<keyword evidence="13" id="KW-0648">Protein biosynthesis</keyword>
<feature type="compositionally biased region" description="Polar residues" evidence="11">
    <location>
        <begin position="33"/>
        <end position="42"/>
    </location>
</feature>
<evidence type="ECO:0000256" key="11">
    <source>
        <dbReference type="SAM" id="MobiDB-lite"/>
    </source>
</evidence>
<dbReference type="GO" id="GO:0005737">
    <property type="term" value="C:cytoplasm"/>
    <property type="evidence" value="ECO:0007669"/>
    <property type="project" value="TreeGrafter"/>
</dbReference>
<proteinExistence type="inferred from homology"/>
<evidence type="ECO:0000256" key="9">
    <source>
        <dbReference type="ARBA" id="ARBA00048659"/>
    </source>
</evidence>
<keyword evidence="7" id="KW-0652">Protein synthesis inhibitor</keyword>
<reference evidence="13 14" key="1">
    <citation type="journal article" date="2013" name="Curr. Biol.">
        <title>The Genome of the Foraminiferan Reticulomyxa filosa.</title>
        <authorList>
            <person name="Glockner G."/>
            <person name="Hulsmann N."/>
            <person name="Schleicher M."/>
            <person name="Noegel A.A."/>
            <person name="Eichinger L."/>
            <person name="Gallinger C."/>
            <person name="Pawlowski J."/>
            <person name="Sierra R."/>
            <person name="Euteneuer U."/>
            <person name="Pillet L."/>
            <person name="Moustafa A."/>
            <person name="Platzer M."/>
            <person name="Groth M."/>
            <person name="Szafranski K."/>
            <person name="Schliwa M."/>
        </authorList>
    </citation>
    <scope>NUCLEOTIDE SEQUENCE [LARGE SCALE GENOMIC DNA]</scope>
</reference>
<dbReference type="GO" id="GO:0003743">
    <property type="term" value="F:translation initiation factor activity"/>
    <property type="evidence" value="ECO:0007669"/>
    <property type="project" value="UniProtKB-KW"/>
</dbReference>
<evidence type="ECO:0000256" key="2">
    <source>
        <dbReference type="ARBA" id="ARBA00022527"/>
    </source>
</evidence>
<comment type="catalytic activity">
    <reaction evidence="10">
        <text>L-seryl-[protein] + ATP = O-phospho-L-seryl-[protein] + ADP + H(+)</text>
        <dbReference type="Rhea" id="RHEA:17989"/>
        <dbReference type="Rhea" id="RHEA-COMP:9863"/>
        <dbReference type="Rhea" id="RHEA-COMP:11604"/>
        <dbReference type="ChEBI" id="CHEBI:15378"/>
        <dbReference type="ChEBI" id="CHEBI:29999"/>
        <dbReference type="ChEBI" id="CHEBI:30616"/>
        <dbReference type="ChEBI" id="CHEBI:83421"/>
        <dbReference type="ChEBI" id="CHEBI:456216"/>
        <dbReference type="EC" id="2.7.11.1"/>
    </reaction>
    <physiologicalReaction direction="left-to-right" evidence="10">
        <dbReference type="Rhea" id="RHEA:17990"/>
    </physiologicalReaction>
</comment>
<gene>
    <name evidence="13" type="ORF">RFI_37200</name>
</gene>
<evidence type="ECO:0000256" key="10">
    <source>
        <dbReference type="ARBA" id="ARBA00048977"/>
    </source>
</evidence>
<dbReference type="InterPro" id="IPR050339">
    <property type="entry name" value="CC_SR_Kinase"/>
</dbReference>
<evidence type="ECO:0000256" key="5">
    <source>
        <dbReference type="ARBA" id="ARBA00022777"/>
    </source>
</evidence>
<dbReference type="OrthoDB" id="341578at2759"/>
<evidence type="ECO:0000256" key="4">
    <source>
        <dbReference type="ARBA" id="ARBA00022741"/>
    </source>
</evidence>
<dbReference type="PANTHER" id="PTHR11042">
    <property type="entry name" value="EUKARYOTIC TRANSLATION INITIATION FACTOR 2-ALPHA KINASE EIF2-ALPHA KINASE -RELATED"/>
    <property type="match status" value="1"/>
</dbReference>
<dbReference type="Pfam" id="PF00069">
    <property type="entry name" value="Pkinase"/>
    <property type="match status" value="1"/>
</dbReference>
<dbReference type="Gene3D" id="1.10.510.10">
    <property type="entry name" value="Transferase(Phosphotransferase) domain 1"/>
    <property type="match status" value="1"/>
</dbReference>
<evidence type="ECO:0000256" key="6">
    <source>
        <dbReference type="ARBA" id="ARBA00022840"/>
    </source>
</evidence>
<evidence type="ECO:0000256" key="1">
    <source>
        <dbReference type="ARBA" id="ARBA00012513"/>
    </source>
</evidence>
<dbReference type="PROSITE" id="PS00108">
    <property type="entry name" value="PROTEIN_KINASE_ST"/>
    <property type="match status" value="1"/>
</dbReference>
<comment type="similarity">
    <text evidence="8">Belongs to the protein kinase superfamily. Ser/Thr protein kinase family. GCN2 subfamily.</text>
</comment>
<feature type="domain" description="Protein kinase" evidence="12">
    <location>
        <begin position="185"/>
        <end position="480"/>
    </location>
</feature>
<dbReference type="InterPro" id="IPR008271">
    <property type="entry name" value="Ser/Thr_kinase_AS"/>
</dbReference>
<dbReference type="SMART" id="SM00220">
    <property type="entry name" value="S_TKc"/>
    <property type="match status" value="1"/>
</dbReference>
<dbReference type="SUPFAM" id="SSF56112">
    <property type="entry name" value="Protein kinase-like (PK-like)"/>
    <property type="match status" value="1"/>
</dbReference>
<keyword evidence="6" id="KW-0067">ATP-binding</keyword>
<keyword evidence="2" id="KW-0723">Serine/threonine-protein kinase</keyword>
<dbReference type="EMBL" id="ASPP01041559">
    <property type="protein sequence ID" value="ETO00243.1"/>
    <property type="molecule type" value="Genomic_DNA"/>
</dbReference>
<keyword evidence="3" id="KW-0808">Transferase</keyword>
<dbReference type="GO" id="GO:0005634">
    <property type="term" value="C:nucleus"/>
    <property type="evidence" value="ECO:0007669"/>
    <property type="project" value="TreeGrafter"/>
</dbReference>
<keyword evidence="13" id="KW-0396">Initiation factor</keyword>
<sequence length="622" mass="70302">MAKMSSHPNVVRYFTAWTEEMTDELSELIKEIQTQKQQNHSSADTEENHHEKVEFVPTNPWSSLSIGSIDKGSSPTKSELMYTPLSKSLVRNFISGFEDEPVLESRKTEVHFASHAIVEHDQLEPVKFFSKEHSLSFLHAQSERDHDYEDEREKREGTCDLKSEHDKKAIVSDPVAQATPTHSLVHVAQASATNLFSEMKNTFYELYQRRLRRSTADLLTKANADEGHLSDDEREQLAAIKNNAIKHHSHVLIIQMEMCEQGTLKEWLCQRTEVDVLQSWKILHQIVKGLHHIHVCHVLHRDVKPDNVFMCTNNTVKLGDFGLSVHPPSEKISSGYHWSEDVGSNAVGNTQCQFNLYVLCCSTSLHLTAGLGTPTYAAPEQIKGLRDSRRKGSTREYNSYSKPADVYPLGLIAYELFCNFTTTMERLIAFEKLKTTGDPDEQFQAKYPKKLSLLINKMISQDPSQRPLTDEILQSLEDLYGELCQSVHFSNDLDKPCVFNPSHNSILTCPLPHCTHGVFTSENVSHEIVNNGQAHASHYELETNSLIVAATHPERSVHCCNQFGETQLSPKSTQCSCGNDESIVKMKNLQIDLLKDRIFKLESLLCEITGRPDGTVDVTTQS</sequence>
<evidence type="ECO:0000259" key="12">
    <source>
        <dbReference type="PROSITE" id="PS50011"/>
    </source>
</evidence>
<evidence type="ECO:0000313" key="14">
    <source>
        <dbReference type="Proteomes" id="UP000023152"/>
    </source>
</evidence>
<comment type="caution">
    <text evidence="13">The sequence shown here is derived from an EMBL/GenBank/DDBJ whole genome shotgun (WGS) entry which is preliminary data.</text>
</comment>
<evidence type="ECO:0000256" key="3">
    <source>
        <dbReference type="ARBA" id="ARBA00022679"/>
    </source>
</evidence>
<dbReference type="AlphaFoldDB" id="X6LE09"/>
<dbReference type="GO" id="GO:0004694">
    <property type="term" value="F:eukaryotic translation initiation factor 2alpha kinase activity"/>
    <property type="evidence" value="ECO:0007669"/>
    <property type="project" value="TreeGrafter"/>
</dbReference>
<dbReference type="InterPro" id="IPR000719">
    <property type="entry name" value="Prot_kinase_dom"/>
</dbReference>
<organism evidence="13 14">
    <name type="scientific">Reticulomyxa filosa</name>
    <dbReference type="NCBI Taxonomy" id="46433"/>
    <lineage>
        <taxon>Eukaryota</taxon>
        <taxon>Sar</taxon>
        <taxon>Rhizaria</taxon>
        <taxon>Retaria</taxon>
        <taxon>Foraminifera</taxon>
        <taxon>Monothalamids</taxon>
        <taxon>Reticulomyxidae</taxon>
        <taxon>Reticulomyxa</taxon>
    </lineage>
</organism>
<dbReference type="GO" id="GO:0017148">
    <property type="term" value="P:negative regulation of translation"/>
    <property type="evidence" value="ECO:0007669"/>
    <property type="project" value="UniProtKB-KW"/>
</dbReference>
<feature type="region of interest" description="Disordered" evidence="11">
    <location>
        <begin position="33"/>
        <end position="59"/>
    </location>
</feature>
<dbReference type="EC" id="2.7.11.1" evidence="1"/>
<dbReference type="PROSITE" id="PS50011">
    <property type="entry name" value="PROTEIN_KINASE_DOM"/>
    <property type="match status" value="1"/>
</dbReference>
<keyword evidence="14" id="KW-1185">Reference proteome</keyword>
<dbReference type="Proteomes" id="UP000023152">
    <property type="component" value="Unassembled WGS sequence"/>
</dbReference>